<reference evidence="2 3" key="1">
    <citation type="submission" date="2018-08" db="EMBL/GenBank/DDBJ databases">
        <title>A genome reference for cultivated species of the human gut microbiota.</title>
        <authorList>
            <person name="Zou Y."/>
            <person name="Xue W."/>
            <person name="Luo G."/>
        </authorList>
    </citation>
    <scope>NUCLEOTIDE SEQUENCE [LARGE SCALE GENOMIC DNA]</scope>
    <source>
        <strain evidence="2 3">AF20-9LB</strain>
    </source>
</reference>
<protein>
    <submittedName>
        <fullName evidence="2">Uncharacterized protein</fullName>
    </submittedName>
</protein>
<gene>
    <name evidence="2" type="ORF">DWX70_15315</name>
</gene>
<feature type="transmembrane region" description="Helical" evidence="1">
    <location>
        <begin position="50"/>
        <end position="74"/>
    </location>
</feature>
<keyword evidence="1" id="KW-0472">Membrane</keyword>
<keyword evidence="1" id="KW-1133">Transmembrane helix</keyword>
<dbReference type="RefSeq" id="WP_117938151.1">
    <property type="nucleotide sequence ID" value="NZ_BAABYV010000001.1"/>
</dbReference>
<sequence length="83" mass="9381">MKKEFQSGTSYVPSFRTGSTDVNTIQHRYFQELEKDCSVTSVSDAYYLSAIAWFCLTFIFPPVVIGAVVCVYRAKKVQKGGRK</sequence>
<evidence type="ECO:0000256" key="1">
    <source>
        <dbReference type="SAM" id="Phobius"/>
    </source>
</evidence>
<name>A0A395W038_BACOV</name>
<organism evidence="2 3">
    <name type="scientific">Bacteroides ovatus</name>
    <dbReference type="NCBI Taxonomy" id="28116"/>
    <lineage>
        <taxon>Bacteria</taxon>
        <taxon>Pseudomonadati</taxon>
        <taxon>Bacteroidota</taxon>
        <taxon>Bacteroidia</taxon>
        <taxon>Bacteroidales</taxon>
        <taxon>Bacteroidaceae</taxon>
        <taxon>Bacteroides</taxon>
    </lineage>
</organism>
<keyword evidence="1" id="KW-0812">Transmembrane</keyword>
<dbReference type="Proteomes" id="UP000266492">
    <property type="component" value="Unassembled WGS sequence"/>
</dbReference>
<evidence type="ECO:0000313" key="2">
    <source>
        <dbReference type="EMBL" id="RGS82436.1"/>
    </source>
</evidence>
<proteinExistence type="predicted"/>
<dbReference type="AlphaFoldDB" id="A0A395W038"/>
<accession>A0A395W038</accession>
<evidence type="ECO:0000313" key="3">
    <source>
        <dbReference type="Proteomes" id="UP000266492"/>
    </source>
</evidence>
<dbReference type="EMBL" id="QRVZ01000012">
    <property type="protein sequence ID" value="RGS82436.1"/>
    <property type="molecule type" value="Genomic_DNA"/>
</dbReference>
<comment type="caution">
    <text evidence="2">The sequence shown here is derived from an EMBL/GenBank/DDBJ whole genome shotgun (WGS) entry which is preliminary data.</text>
</comment>